<dbReference type="EMBL" id="JXTB01000844">
    <property type="protein sequence ID" value="PON32244.1"/>
    <property type="molecule type" value="Genomic_DNA"/>
</dbReference>
<dbReference type="AlphaFoldDB" id="A0A2P5A6S3"/>
<feature type="region of interest" description="Disordered" evidence="1">
    <location>
        <begin position="139"/>
        <end position="163"/>
    </location>
</feature>
<protein>
    <submittedName>
        <fullName evidence="2">Uncharacterized protein</fullName>
    </submittedName>
</protein>
<evidence type="ECO:0000313" key="3">
    <source>
        <dbReference type="Proteomes" id="UP000237105"/>
    </source>
</evidence>
<evidence type="ECO:0000313" key="2">
    <source>
        <dbReference type="EMBL" id="PON32244.1"/>
    </source>
</evidence>
<name>A0A2P5A6S3_PARAD</name>
<evidence type="ECO:0000256" key="1">
    <source>
        <dbReference type="SAM" id="MobiDB-lite"/>
    </source>
</evidence>
<proteinExistence type="predicted"/>
<reference evidence="3" key="1">
    <citation type="submission" date="2016-06" db="EMBL/GenBank/DDBJ databases">
        <title>Parallel loss of symbiosis genes in relatives of nitrogen-fixing non-legume Parasponia.</title>
        <authorList>
            <person name="Van Velzen R."/>
            <person name="Holmer R."/>
            <person name="Bu F."/>
            <person name="Rutten L."/>
            <person name="Van Zeijl A."/>
            <person name="Liu W."/>
            <person name="Santuari L."/>
            <person name="Cao Q."/>
            <person name="Sharma T."/>
            <person name="Shen D."/>
            <person name="Roswanjaya Y."/>
            <person name="Wardhani T."/>
            <person name="Kalhor M.S."/>
            <person name="Jansen J."/>
            <person name="Van den Hoogen J."/>
            <person name="Gungor B."/>
            <person name="Hartog M."/>
            <person name="Hontelez J."/>
            <person name="Verver J."/>
            <person name="Yang W.-C."/>
            <person name="Schijlen E."/>
            <person name="Repin R."/>
            <person name="Schilthuizen M."/>
            <person name="Schranz E."/>
            <person name="Heidstra R."/>
            <person name="Miyata K."/>
            <person name="Fedorova E."/>
            <person name="Kohlen W."/>
            <person name="Bisseling T."/>
            <person name="Smit S."/>
            <person name="Geurts R."/>
        </authorList>
    </citation>
    <scope>NUCLEOTIDE SEQUENCE [LARGE SCALE GENOMIC DNA]</scope>
    <source>
        <strain evidence="3">cv. WU1-14</strain>
    </source>
</reference>
<organism evidence="2 3">
    <name type="scientific">Parasponia andersonii</name>
    <name type="common">Sponia andersonii</name>
    <dbReference type="NCBI Taxonomy" id="3476"/>
    <lineage>
        <taxon>Eukaryota</taxon>
        <taxon>Viridiplantae</taxon>
        <taxon>Streptophyta</taxon>
        <taxon>Embryophyta</taxon>
        <taxon>Tracheophyta</taxon>
        <taxon>Spermatophyta</taxon>
        <taxon>Magnoliopsida</taxon>
        <taxon>eudicotyledons</taxon>
        <taxon>Gunneridae</taxon>
        <taxon>Pentapetalae</taxon>
        <taxon>rosids</taxon>
        <taxon>fabids</taxon>
        <taxon>Rosales</taxon>
        <taxon>Cannabaceae</taxon>
        <taxon>Parasponia</taxon>
    </lineage>
</organism>
<gene>
    <name evidence="2" type="ORF">PanWU01x14_362970</name>
</gene>
<comment type="caution">
    <text evidence="2">The sequence shown here is derived from an EMBL/GenBank/DDBJ whole genome shotgun (WGS) entry which is preliminary data.</text>
</comment>
<accession>A0A2P5A6S3</accession>
<feature type="region of interest" description="Disordered" evidence="1">
    <location>
        <begin position="71"/>
        <end position="110"/>
    </location>
</feature>
<feature type="compositionally biased region" description="Polar residues" evidence="1">
    <location>
        <begin position="13"/>
        <end position="26"/>
    </location>
</feature>
<sequence>MWAPFEKLHSKSPLPNATNGNNSNSGRKIDGNLLSPEIGFVVGFETVVTSEISLETHVFGAIFGWPDLNHQSSDSDETSGVPIAGESSSVRGGTSSELGGSSGGGAVELQQKFPPNPLHCHCSFAEQLAATMPDAPTCCDRKTPTKPRLQPPSRFAAPHQRKSDPKFALSERKIVRRFLLRRPINSPSLLLNSSRLHLSFLTTLGL</sequence>
<feature type="region of interest" description="Disordered" evidence="1">
    <location>
        <begin position="1"/>
        <end position="28"/>
    </location>
</feature>
<dbReference type="Proteomes" id="UP000237105">
    <property type="component" value="Unassembled WGS sequence"/>
</dbReference>
<keyword evidence="3" id="KW-1185">Reference proteome</keyword>